<reference evidence="3" key="1">
    <citation type="submission" date="2019-03" db="EMBL/GenBank/DDBJ databases">
        <title>Long read genome sequence of the mycoparasitic Pythium oligandrum ATCC 38472 isolated from sugarbeet rhizosphere.</title>
        <authorList>
            <person name="Gaulin E."/>
        </authorList>
    </citation>
    <scope>NUCLEOTIDE SEQUENCE</scope>
    <source>
        <strain evidence="3">ATCC 38472_TT</strain>
    </source>
</reference>
<dbReference type="EMBL" id="SPLM01000038">
    <property type="protein sequence ID" value="TMW65254.1"/>
    <property type="molecule type" value="Genomic_DNA"/>
</dbReference>
<evidence type="ECO:0000313" key="3">
    <source>
        <dbReference type="EMBL" id="TMW65254.1"/>
    </source>
</evidence>
<feature type="compositionally biased region" description="Basic and acidic residues" evidence="1">
    <location>
        <begin position="218"/>
        <end position="241"/>
    </location>
</feature>
<protein>
    <recommendedName>
        <fullName evidence="2">BSD domain-containing protein</fullName>
    </recommendedName>
</protein>
<dbReference type="Proteomes" id="UP000794436">
    <property type="component" value="Unassembled WGS sequence"/>
</dbReference>
<sequence>MVDAEQPADVAPPGDLHEDVKQAEVKMPVSSETPVVEDGAQAAQSTCPVQSSEVAGLPVAGLPTAGFGEPTSSTHDIATDGEETERSEVVATLSLSQDTPEDTSAHIERASLGDNENFREPAAAAQDDSECANGPDETDATDSIIDGSDHGATRTEATKTQERDIQIVEAVGSSVPSDQTSEEQLQPNACEALPEPPEPRVAEEGPAIDAEEPVLDLATKHEDLSPVDAEVSKDDISDSKETSMQSRETGAAEAVTTQDVSNIDQASPTTDGATPVADVSTSAGKTVDDATKADVAFPAAPLRNSTIQLFNIAANLASQAGTRLSTVITLPRAARPKSTDETESESSPSAADYPRPSVDLPKPTPIAFTKVVLPWQSFEEDGEVVDNANIRERILEMTVFRRTYIEPASGEEEYIFEYARYKDIIKELLLLDPNLRDMNQTLVPAIVGEVAFWRNFFLRCNAIHVEVLGRPYLVEVKATLSNVVAIASLQRLKREMFLKKQRSAEDFERLRRNFRLPLGNFVAQRPDELDTEEHDLGDLDLDLDGEIEKELYKRRPSRTSDKVRHVPEAP</sequence>
<dbReference type="AlphaFoldDB" id="A0A8K1CLH5"/>
<evidence type="ECO:0000259" key="2">
    <source>
        <dbReference type="PROSITE" id="PS50858"/>
    </source>
</evidence>
<feature type="compositionally biased region" description="Polar residues" evidence="1">
    <location>
        <begin position="255"/>
        <end position="272"/>
    </location>
</feature>
<feature type="compositionally biased region" description="Basic and acidic residues" evidence="1">
    <location>
        <begin position="103"/>
        <end position="119"/>
    </location>
</feature>
<feature type="compositionally biased region" description="Basic and acidic residues" evidence="1">
    <location>
        <begin position="147"/>
        <end position="166"/>
    </location>
</feature>
<evidence type="ECO:0000256" key="1">
    <source>
        <dbReference type="SAM" id="MobiDB-lite"/>
    </source>
</evidence>
<dbReference type="PROSITE" id="PS50858">
    <property type="entry name" value="BSD"/>
    <property type="match status" value="1"/>
</dbReference>
<name>A0A8K1CLH5_PYTOL</name>
<evidence type="ECO:0000313" key="4">
    <source>
        <dbReference type="Proteomes" id="UP000794436"/>
    </source>
</evidence>
<feature type="domain" description="BSD" evidence="2">
    <location>
        <begin position="412"/>
        <end position="464"/>
    </location>
</feature>
<organism evidence="3 4">
    <name type="scientific">Pythium oligandrum</name>
    <name type="common">Mycoparasitic fungus</name>
    <dbReference type="NCBI Taxonomy" id="41045"/>
    <lineage>
        <taxon>Eukaryota</taxon>
        <taxon>Sar</taxon>
        <taxon>Stramenopiles</taxon>
        <taxon>Oomycota</taxon>
        <taxon>Peronosporomycetes</taxon>
        <taxon>Pythiales</taxon>
        <taxon>Pythiaceae</taxon>
        <taxon>Pythium</taxon>
    </lineage>
</organism>
<dbReference type="Pfam" id="PF03909">
    <property type="entry name" value="BSD"/>
    <property type="match status" value="1"/>
</dbReference>
<dbReference type="InterPro" id="IPR005607">
    <property type="entry name" value="BSD_dom"/>
</dbReference>
<proteinExistence type="predicted"/>
<feature type="region of interest" description="Disordered" evidence="1">
    <location>
        <begin position="60"/>
        <end position="280"/>
    </location>
</feature>
<dbReference type="SUPFAM" id="SSF140383">
    <property type="entry name" value="BSD domain-like"/>
    <property type="match status" value="1"/>
</dbReference>
<comment type="caution">
    <text evidence="3">The sequence shown here is derived from an EMBL/GenBank/DDBJ whole genome shotgun (WGS) entry which is preliminary data.</text>
</comment>
<keyword evidence="4" id="KW-1185">Reference proteome</keyword>
<accession>A0A8K1CLH5</accession>
<feature type="compositionally biased region" description="Polar residues" evidence="1">
    <location>
        <begin position="174"/>
        <end position="187"/>
    </location>
</feature>
<dbReference type="OrthoDB" id="47923at2759"/>
<feature type="region of interest" description="Disordered" evidence="1">
    <location>
        <begin position="331"/>
        <end position="361"/>
    </location>
</feature>
<dbReference type="InterPro" id="IPR035925">
    <property type="entry name" value="BSD_dom_sf"/>
</dbReference>
<dbReference type="Gene3D" id="1.10.3970.10">
    <property type="entry name" value="BSD domain"/>
    <property type="match status" value="1"/>
</dbReference>
<gene>
    <name evidence="3" type="ORF">Poli38472_009421</name>
</gene>
<dbReference type="SMART" id="SM00751">
    <property type="entry name" value="BSD"/>
    <property type="match status" value="1"/>
</dbReference>